<keyword evidence="1" id="KW-0732">Signal</keyword>
<dbReference type="PROSITE" id="PS51257">
    <property type="entry name" value="PROKAR_LIPOPROTEIN"/>
    <property type="match status" value="1"/>
</dbReference>
<reference evidence="2" key="1">
    <citation type="submission" date="2020-12" db="EMBL/GenBank/DDBJ databases">
        <title>Vagococcus allomyrinae sp. nov. and Enterococcus lavae sp. nov., isolated from the larvae of Allomyrina dichotoma.</title>
        <authorList>
            <person name="Lee S.D."/>
        </authorList>
    </citation>
    <scope>NUCLEOTIDE SEQUENCE</scope>
    <source>
        <strain evidence="2">BWB3-3</strain>
    </source>
</reference>
<dbReference type="AlphaFoldDB" id="A0A940P8D6"/>
<dbReference type="RefSeq" id="WP_209527626.1">
    <property type="nucleotide sequence ID" value="NZ_JAEEGA010000006.1"/>
</dbReference>
<comment type="caution">
    <text evidence="2">The sequence shown here is derived from an EMBL/GenBank/DDBJ whole genome shotgun (WGS) entry which is preliminary data.</text>
</comment>
<feature type="chain" id="PRO_5038735507" description="EMYY motif lipoprotein" evidence="1">
    <location>
        <begin position="22"/>
        <end position="214"/>
    </location>
</feature>
<name>A0A940P8D6_9ENTE</name>
<keyword evidence="3" id="KW-1185">Reference proteome</keyword>
<evidence type="ECO:0008006" key="4">
    <source>
        <dbReference type="Google" id="ProtNLM"/>
    </source>
</evidence>
<dbReference type="Proteomes" id="UP000674938">
    <property type="component" value="Unassembled WGS sequence"/>
</dbReference>
<gene>
    <name evidence="2" type="ORF">I6N95_11165</name>
</gene>
<dbReference type="EMBL" id="JAEEGA010000006">
    <property type="protein sequence ID" value="MBP1041566.1"/>
    <property type="molecule type" value="Genomic_DNA"/>
</dbReference>
<protein>
    <recommendedName>
        <fullName evidence="4">EMYY motif lipoprotein</fullName>
    </recommendedName>
</protein>
<accession>A0A940P8D6</accession>
<evidence type="ECO:0000256" key="1">
    <source>
        <dbReference type="SAM" id="SignalP"/>
    </source>
</evidence>
<proteinExistence type="predicted"/>
<organism evidence="2 3">
    <name type="scientific">Vagococcus allomyrinae</name>
    <dbReference type="NCBI Taxonomy" id="2794353"/>
    <lineage>
        <taxon>Bacteria</taxon>
        <taxon>Bacillati</taxon>
        <taxon>Bacillota</taxon>
        <taxon>Bacilli</taxon>
        <taxon>Lactobacillales</taxon>
        <taxon>Enterococcaceae</taxon>
        <taxon>Vagococcus</taxon>
    </lineage>
</organism>
<evidence type="ECO:0000313" key="3">
    <source>
        <dbReference type="Proteomes" id="UP000674938"/>
    </source>
</evidence>
<feature type="signal peptide" evidence="1">
    <location>
        <begin position="1"/>
        <end position="21"/>
    </location>
</feature>
<evidence type="ECO:0000313" key="2">
    <source>
        <dbReference type="EMBL" id="MBP1041566.1"/>
    </source>
</evidence>
<sequence>MRKKPLFGFLLLLLLFMTACGITEELEQAKTNVADLKSALTEQSDNYQQLSAYIEEIPEAFQTDRETDPAMELFIDETGEVFDNLQLRQELHSVMTKNQKNIKTIKKELDRIVKKNGADVNNGQLTLISRSLEIVTSNFDSLNVYVETSIAQEKQFYDDLPMEDDNLDEELSIIQRTYGAMDIVSEEAQANIDYSLSLIKTFEKEAAQSKERGK</sequence>